<dbReference type="EMBL" id="CP140152">
    <property type="protein sequence ID" value="WQH04834.1"/>
    <property type="molecule type" value="Genomic_DNA"/>
</dbReference>
<dbReference type="RefSeq" id="WP_019923617.1">
    <property type="nucleotide sequence ID" value="NZ_CP140152.1"/>
</dbReference>
<sequence length="233" mass="24750">MLVIVVLLALACRAVLAQIGPRYSVQLKAGMYTPAQQGRVELAGSGLALIRYQGLAILAVGADADAYSAEAVRHWPVADLLVLTPANHGRYGGLAPLASLHGLGVVLPELGGHLAVPPPDGQGPRWYPLHTWDALHLRKGKTSLRVTAMPGQPGTAHVAGFMLELGHGRASYRVYLGCTPLADEELRALPDRLPGADLALLPAQQGLQLLPLRRRQAPEPLAAEGYAFTAVRR</sequence>
<proteinExistence type="predicted"/>
<evidence type="ECO:0000313" key="2">
    <source>
        <dbReference type="Proteomes" id="UP001326110"/>
    </source>
</evidence>
<organism evidence="1 2">
    <name type="scientific">Duganella zoogloeoides</name>
    <dbReference type="NCBI Taxonomy" id="75659"/>
    <lineage>
        <taxon>Bacteria</taxon>
        <taxon>Pseudomonadati</taxon>
        <taxon>Pseudomonadota</taxon>
        <taxon>Betaproteobacteria</taxon>
        <taxon>Burkholderiales</taxon>
        <taxon>Oxalobacteraceae</taxon>
        <taxon>Telluria group</taxon>
        <taxon>Duganella</taxon>
    </lineage>
</organism>
<dbReference type="GeneID" id="43165223"/>
<evidence type="ECO:0008006" key="3">
    <source>
        <dbReference type="Google" id="ProtNLM"/>
    </source>
</evidence>
<keyword evidence="2" id="KW-1185">Reference proteome</keyword>
<dbReference type="Proteomes" id="UP001326110">
    <property type="component" value="Chromosome"/>
</dbReference>
<reference evidence="1 2" key="1">
    <citation type="submission" date="2023-11" db="EMBL/GenBank/DDBJ databases">
        <title>MicrobeMod: A computational toolkit for identifying prokaryotic methylation and restriction-modification with nanopore sequencing.</title>
        <authorList>
            <person name="Crits-Christoph A."/>
            <person name="Kang S.C."/>
            <person name="Lee H."/>
            <person name="Ostrov N."/>
        </authorList>
    </citation>
    <scope>NUCLEOTIDE SEQUENCE [LARGE SCALE GENOMIC DNA]</scope>
    <source>
        <strain evidence="1 2">ATCC 25935</strain>
    </source>
</reference>
<protein>
    <recommendedName>
        <fullName evidence="3">MBL fold metallo-hydrolase</fullName>
    </recommendedName>
</protein>
<accession>A0ABZ0XZN8</accession>
<name>A0ABZ0XZN8_9BURK</name>
<evidence type="ECO:0000313" key="1">
    <source>
        <dbReference type="EMBL" id="WQH04834.1"/>
    </source>
</evidence>
<gene>
    <name evidence="1" type="ORF">SR858_00385</name>
</gene>